<protein>
    <submittedName>
        <fullName evidence="1">Uncharacterized protein</fullName>
    </submittedName>
</protein>
<dbReference type="AlphaFoldDB" id="A0AA88DMV7"/>
<reference evidence="1" key="1">
    <citation type="submission" date="2023-07" db="EMBL/GenBank/DDBJ databases">
        <title>draft genome sequence of fig (Ficus carica).</title>
        <authorList>
            <person name="Takahashi T."/>
            <person name="Nishimura K."/>
        </authorList>
    </citation>
    <scope>NUCLEOTIDE SEQUENCE</scope>
</reference>
<sequence length="68" mass="7632">MLSILFQTMVSDQCLEFAELLSFCNLRGCSGTDDSEDEAEARQDAGGDDQNCITNVKLQYFLLIFLPF</sequence>
<name>A0AA88DMV7_FICCA</name>
<evidence type="ECO:0000313" key="2">
    <source>
        <dbReference type="Proteomes" id="UP001187192"/>
    </source>
</evidence>
<gene>
    <name evidence="1" type="ORF">TIFTF001_027331</name>
</gene>
<dbReference type="EMBL" id="BTGU01000076">
    <property type="protein sequence ID" value="GMN58231.1"/>
    <property type="molecule type" value="Genomic_DNA"/>
</dbReference>
<keyword evidence="2" id="KW-1185">Reference proteome</keyword>
<proteinExistence type="predicted"/>
<evidence type="ECO:0000313" key="1">
    <source>
        <dbReference type="EMBL" id="GMN58231.1"/>
    </source>
</evidence>
<dbReference type="Proteomes" id="UP001187192">
    <property type="component" value="Unassembled WGS sequence"/>
</dbReference>
<comment type="caution">
    <text evidence="1">The sequence shown here is derived from an EMBL/GenBank/DDBJ whole genome shotgun (WGS) entry which is preliminary data.</text>
</comment>
<accession>A0AA88DMV7</accession>
<organism evidence="1 2">
    <name type="scientific">Ficus carica</name>
    <name type="common">Common fig</name>
    <dbReference type="NCBI Taxonomy" id="3494"/>
    <lineage>
        <taxon>Eukaryota</taxon>
        <taxon>Viridiplantae</taxon>
        <taxon>Streptophyta</taxon>
        <taxon>Embryophyta</taxon>
        <taxon>Tracheophyta</taxon>
        <taxon>Spermatophyta</taxon>
        <taxon>Magnoliopsida</taxon>
        <taxon>eudicotyledons</taxon>
        <taxon>Gunneridae</taxon>
        <taxon>Pentapetalae</taxon>
        <taxon>rosids</taxon>
        <taxon>fabids</taxon>
        <taxon>Rosales</taxon>
        <taxon>Moraceae</taxon>
        <taxon>Ficeae</taxon>
        <taxon>Ficus</taxon>
    </lineage>
</organism>